<evidence type="ECO:0008006" key="3">
    <source>
        <dbReference type="Google" id="ProtNLM"/>
    </source>
</evidence>
<proteinExistence type="predicted"/>
<dbReference type="EMBL" id="BPLR01017542">
    <property type="protein sequence ID" value="GIY92496.1"/>
    <property type="molecule type" value="Genomic_DNA"/>
</dbReference>
<evidence type="ECO:0000313" key="1">
    <source>
        <dbReference type="EMBL" id="GIY92496.1"/>
    </source>
</evidence>
<gene>
    <name evidence="1" type="ORF">CEXT_387871</name>
</gene>
<evidence type="ECO:0000313" key="2">
    <source>
        <dbReference type="Proteomes" id="UP001054945"/>
    </source>
</evidence>
<comment type="caution">
    <text evidence="1">The sequence shown here is derived from an EMBL/GenBank/DDBJ whole genome shotgun (WGS) entry which is preliminary data.</text>
</comment>
<accession>A0AAV4XB58</accession>
<protein>
    <recommendedName>
        <fullName evidence="3">DNA-directed DNA polymerase</fullName>
    </recommendedName>
</protein>
<name>A0AAV4XB58_CAEEX</name>
<keyword evidence="2" id="KW-1185">Reference proteome</keyword>
<dbReference type="Proteomes" id="UP001054945">
    <property type="component" value="Unassembled WGS sequence"/>
</dbReference>
<organism evidence="1 2">
    <name type="scientific">Caerostris extrusa</name>
    <name type="common">Bark spider</name>
    <name type="synonym">Caerostris bankana</name>
    <dbReference type="NCBI Taxonomy" id="172846"/>
    <lineage>
        <taxon>Eukaryota</taxon>
        <taxon>Metazoa</taxon>
        <taxon>Ecdysozoa</taxon>
        <taxon>Arthropoda</taxon>
        <taxon>Chelicerata</taxon>
        <taxon>Arachnida</taxon>
        <taxon>Araneae</taxon>
        <taxon>Araneomorphae</taxon>
        <taxon>Entelegynae</taxon>
        <taxon>Araneoidea</taxon>
        <taxon>Araneidae</taxon>
        <taxon>Caerostris</taxon>
    </lineage>
</organism>
<sequence>MLSVHRRTIATKGPGHYQDYFEAMKMYSVYPKKMKNRFEWFWDFTIASKEICAYIDLDVQNLPSDICFLGTALIIEAFSEAPENSCNLSMRQCDPSGIN</sequence>
<reference evidence="1 2" key="1">
    <citation type="submission" date="2021-06" db="EMBL/GenBank/DDBJ databases">
        <title>Caerostris extrusa draft genome.</title>
        <authorList>
            <person name="Kono N."/>
            <person name="Arakawa K."/>
        </authorList>
    </citation>
    <scope>NUCLEOTIDE SEQUENCE [LARGE SCALE GENOMIC DNA]</scope>
</reference>
<dbReference type="AlphaFoldDB" id="A0AAV4XB58"/>